<accession>A0A4V1LRQ2</accession>
<dbReference type="InterPro" id="IPR023214">
    <property type="entry name" value="HAD_sf"/>
</dbReference>
<proteinExistence type="predicted"/>
<reference evidence="1 2" key="1">
    <citation type="submission" date="2017-10" db="EMBL/GenBank/DDBJ databases">
        <title>Genomics of the genus Arcobacter.</title>
        <authorList>
            <person name="Perez-Cataluna A."/>
            <person name="Figueras M.J."/>
        </authorList>
    </citation>
    <scope>NUCLEOTIDE SEQUENCE [LARGE SCALE GENOMIC DNA]</scope>
    <source>
        <strain evidence="1 2">CECT 8993</strain>
    </source>
</reference>
<dbReference type="EMBL" id="PDKJ01000004">
    <property type="protein sequence ID" value="RXJ68988.1"/>
    <property type="molecule type" value="Genomic_DNA"/>
</dbReference>
<dbReference type="Gene3D" id="3.40.50.1000">
    <property type="entry name" value="HAD superfamily/HAD-like"/>
    <property type="match status" value="1"/>
</dbReference>
<sequence length="127" mass="14871">MRVCIDLDGVICQLRKENQTYEELSPVKGAVEKIKKLKDEGHYIIIYTARNMKTQNANVGKVVKNIGLVTLEWLDRHSIFYDEIYFGKPWADIYIDDNAFRFEKWETIDDDGKNLPLSSEKRIRGDE</sequence>
<dbReference type="InterPro" id="IPR036412">
    <property type="entry name" value="HAD-like_sf"/>
</dbReference>
<organism evidence="1 2">
    <name type="scientific">Halarcobacter ebronensis</name>
    <dbReference type="NCBI Taxonomy" id="1462615"/>
    <lineage>
        <taxon>Bacteria</taxon>
        <taxon>Pseudomonadati</taxon>
        <taxon>Campylobacterota</taxon>
        <taxon>Epsilonproteobacteria</taxon>
        <taxon>Campylobacterales</taxon>
        <taxon>Arcobacteraceae</taxon>
        <taxon>Halarcobacter</taxon>
    </lineage>
</organism>
<gene>
    <name evidence="1" type="ORF">CRV08_06035</name>
</gene>
<dbReference type="Proteomes" id="UP000290172">
    <property type="component" value="Unassembled WGS sequence"/>
</dbReference>
<protein>
    <submittedName>
        <fullName evidence="1">Capsular biosynthesis protein</fullName>
    </submittedName>
</protein>
<name>A0A4V1LRQ2_9BACT</name>
<evidence type="ECO:0000313" key="1">
    <source>
        <dbReference type="EMBL" id="RXJ68988.1"/>
    </source>
</evidence>
<comment type="caution">
    <text evidence="1">The sequence shown here is derived from an EMBL/GenBank/DDBJ whole genome shotgun (WGS) entry which is preliminary data.</text>
</comment>
<dbReference type="AlphaFoldDB" id="A0A4V1LRQ2"/>
<evidence type="ECO:0000313" key="2">
    <source>
        <dbReference type="Proteomes" id="UP000290172"/>
    </source>
</evidence>
<dbReference type="SUPFAM" id="SSF56784">
    <property type="entry name" value="HAD-like"/>
    <property type="match status" value="1"/>
</dbReference>
<dbReference type="RefSeq" id="WP_128980114.1">
    <property type="nucleotide sequence ID" value="NZ_PDKJ01000004.1"/>
</dbReference>